<dbReference type="PANTHER" id="PTHR48013:SF9">
    <property type="entry name" value="DUAL SPECIFICITY MITOGEN-ACTIVATED PROTEIN KINASE KINASE 5"/>
    <property type="match status" value="1"/>
</dbReference>
<evidence type="ECO:0000313" key="12">
    <source>
        <dbReference type="EMBL" id="CAD9016961.1"/>
    </source>
</evidence>
<feature type="domain" description="Protein kinase" evidence="11">
    <location>
        <begin position="180"/>
        <end position="450"/>
    </location>
</feature>
<evidence type="ECO:0000256" key="3">
    <source>
        <dbReference type="ARBA" id="ARBA00022777"/>
    </source>
</evidence>
<dbReference type="GO" id="GO:0004708">
    <property type="term" value="F:MAP kinase kinase activity"/>
    <property type="evidence" value="ECO:0007669"/>
    <property type="project" value="UniProtKB-EC"/>
</dbReference>
<feature type="compositionally biased region" description="Polar residues" evidence="10">
    <location>
        <begin position="518"/>
        <end position="539"/>
    </location>
</feature>
<dbReference type="SMART" id="SM00220">
    <property type="entry name" value="S_TKc"/>
    <property type="match status" value="1"/>
</dbReference>
<accession>A0A7S1IN49</accession>
<dbReference type="InterPro" id="IPR000719">
    <property type="entry name" value="Prot_kinase_dom"/>
</dbReference>
<evidence type="ECO:0000256" key="6">
    <source>
        <dbReference type="ARBA" id="ARBA00038999"/>
    </source>
</evidence>
<feature type="compositionally biased region" description="Basic and acidic residues" evidence="10">
    <location>
        <begin position="561"/>
        <end position="571"/>
    </location>
</feature>
<feature type="region of interest" description="Disordered" evidence="10">
    <location>
        <begin position="471"/>
        <end position="614"/>
    </location>
</feature>
<dbReference type="EC" id="2.7.12.2" evidence="6"/>
<dbReference type="GO" id="GO:0005524">
    <property type="term" value="F:ATP binding"/>
    <property type="evidence" value="ECO:0007669"/>
    <property type="project" value="UniProtKB-KW"/>
</dbReference>
<evidence type="ECO:0000256" key="7">
    <source>
        <dbReference type="ARBA" id="ARBA00049014"/>
    </source>
</evidence>
<dbReference type="SUPFAM" id="SSF56112">
    <property type="entry name" value="Protein kinase-like (PK-like)"/>
    <property type="match status" value="1"/>
</dbReference>
<feature type="compositionally biased region" description="Low complexity" evidence="10">
    <location>
        <begin position="489"/>
        <end position="516"/>
    </location>
</feature>
<evidence type="ECO:0000256" key="4">
    <source>
        <dbReference type="ARBA" id="ARBA00022840"/>
    </source>
</evidence>
<keyword evidence="4" id="KW-0067">ATP-binding</keyword>
<gene>
    <name evidence="12" type="ORF">EGYM00392_LOCUS28070</name>
</gene>
<evidence type="ECO:0000259" key="11">
    <source>
        <dbReference type="PROSITE" id="PS50011"/>
    </source>
</evidence>
<evidence type="ECO:0000256" key="9">
    <source>
        <dbReference type="ARBA" id="ARBA00051693"/>
    </source>
</evidence>
<dbReference type="PROSITE" id="PS00108">
    <property type="entry name" value="PROTEIN_KINASE_ST"/>
    <property type="match status" value="1"/>
</dbReference>
<proteinExistence type="inferred from homology"/>
<dbReference type="Gene3D" id="1.10.510.10">
    <property type="entry name" value="Transferase(Phosphotransferase) domain 1"/>
    <property type="match status" value="1"/>
</dbReference>
<organism evidence="12">
    <name type="scientific">Eutreptiella gymnastica</name>
    <dbReference type="NCBI Taxonomy" id="73025"/>
    <lineage>
        <taxon>Eukaryota</taxon>
        <taxon>Discoba</taxon>
        <taxon>Euglenozoa</taxon>
        <taxon>Euglenida</taxon>
        <taxon>Spirocuta</taxon>
        <taxon>Euglenophyceae</taxon>
        <taxon>Eutreptiales</taxon>
        <taxon>Eutreptiaceae</taxon>
        <taxon>Eutreptiella</taxon>
    </lineage>
</organism>
<reference evidence="12" key="1">
    <citation type="submission" date="2021-01" db="EMBL/GenBank/DDBJ databases">
        <authorList>
            <person name="Corre E."/>
            <person name="Pelletier E."/>
            <person name="Niang G."/>
            <person name="Scheremetjew M."/>
            <person name="Finn R."/>
            <person name="Kale V."/>
            <person name="Holt S."/>
            <person name="Cochrane G."/>
            <person name="Meng A."/>
            <person name="Brown T."/>
            <person name="Cohen L."/>
        </authorList>
    </citation>
    <scope>NUCLEOTIDE SEQUENCE</scope>
    <source>
        <strain evidence="12">NIES-381</strain>
    </source>
</reference>
<dbReference type="InterPro" id="IPR008271">
    <property type="entry name" value="Ser/Thr_kinase_AS"/>
</dbReference>
<feature type="compositionally biased region" description="Polar residues" evidence="10">
    <location>
        <begin position="472"/>
        <end position="481"/>
    </location>
</feature>
<feature type="compositionally biased region" description="Basic and acidic residues" evidence="10">
    <location>
        <begin position="61"/>
        <end position="71"/>
    </location>
</feature>
<keyword evidence="3" id="KW-0418">Kinase</keyword>
<keyword evidence="1" id="KW-0808">Transferase</keyword>
<comment type="catalytic activity">
    <reaction evidence="7">
        <text>L-seryl-[protein] + ATP = O-phospho-L-seryl-[protein] + ADP + H(+)</text>
        <dbReference type="Rhea" id="RHEA:17989"/>
        <dbReference type="Rhea" id="RHEA-COMP:9863"/>
        <dbReference type="Rhea" id="RHEA-COMP:11604"/>
        <dbReference type="ChEBI" id="CHEBI:15378"/>
        <dbReference type="ChEBI" id="CHEBI:29999"/>
        <dbReference type="ChEBI" id="CHEBI:30616"/>
        <dbReference type="ChEBI" id="CHEBI:83421"/>
        <dbReference type="ChEBI" id="CHEBI:456216"/>
        <dbReference type="EC" id="2.7.12.2"/>
    </reaction>
</comment>
<dbReference type="InterPro" id="IPR011009">
    <property type="entry name" value="Kinase-like_dom_sf"/>
</dbReference>
<dbReference type="PANTHER" id="PTHR48013">
    <property type="entry name" value="DUAL SPECIFICITY MITOGEN-ACTIVATED PROTEIN KINASE KINASE 5-RELATED"/>
    <property type="match status" value="1"/>
</dbReference>
<dbReference type="AlphaFoldDB" id="A0A7S1IN49"/>
<evidence type="ECO:0000256" key="8">
    <source>
        <dbReference type="ARBA" id="ARBA00049299"/>
    </source>
</evidence>
<name>A0A7S1IN49_9EUGL</name>
<evidence type="ECO:0000256" key="10">
    <source>
        <dbReference type="SAM" id="MobiDB-lite"/>
    </source>
</evidence>
<comment type="similarity">
    <text evidence="5">Belongs to the protein kinase superfamily. STE Ser/Thr protein kinase family. MAP kinase kinase subfamily.</text>
</comment>
<evidence type="ECO:0000256" key="1">
    <source>
        <dbReference type="ARBA" id="ARBA00022679"/>
    </source>
</evidence>
<feature type="region of interest" description="Disordered" evidence="10">
    <location>
        <begin position="52"/>
        <end position="119"/>
    </location>
</feature>
<evidence type="ECO:0000256" key="5">
    <source>
        <dbReference type="ARBA" id="ARBA00038035"/>
    </source>
</evidence>
<evidence type="ECO:0000256" key="2">
    <source>
        <dbReference type="ARBA" id="ARBA00022741"/>
    </source>
</evidence>
<comment type="catalytic activity">
    <reaction evidence="8">
        <text>L-threonyl-[protein] + ATP = O-phospho-L-threonyl-[protein] + ADP + H(+)</text>
        <dbReference type="Rhea" id="RHEA:46608"/>
        <dbReference type="Rhea" id="RHEA-COMP:11060"/>
        <dbReference type="Rhea" id="RHEA-COMP:11605"/>
        <dbReference type="ChEBI" id="CHEBI:15378"/>
        <dbReference type="ChEBI" id="CHEBI:30013"/>
        <dbReference type="ChEBI" id="CHEBI:30616"/>
        <dbReference type="ChEBI" id="CHEBI:61977"/>
        <dbReference type="ChEBI" id="CHEBI:456216"/>
        <dbReference type="EC" id="2.7.12.2"/>
    </reaction>
</comment>
<dbReference type="PROSITE" id="PS50011">
    <property type="entry name" value="PROTEIN_KINASE_DOM"/>
    <property type="match status" value="1"/>
</dbReference>
<feature type="compositionally biased region" description="Low complexity" evidence="10">
    <location>
        <begin position="581"/>
        <end position="595"/>
    </location>
</feature>
<feature type="compositionally biased region" description="Low complexity" evidence="10">
    <location>
        <begin position="94"/>
        <end position="111"/>
    </location>
</feature>
<protein>
    <recommendedName>
        <fullName evidence="6">mitogen-activated protein kinase kinase</fullName>
        <ecNumber evidence="6">2.7.12.2</ecNumber>
    </recommendedName>
</protein>
<keyword evidence="2" id="KW-0547">Nucleotide-binding</keyword>
<dbReference type="EMBL" id="HBGA01075260">
    <property type="protein sequence ID" value="CAD9016961.1"/>
    <property type="molecule type" value="Transcribed_RNA"/>
</dbReference>
<comment type="catalytic activity">
    <reaction evidence="9">
        <text>L-tyrosyl-[protein] + ATP = O-phospho-L-tyrosyl-[protein] + ADP + H(+)</text>
        <dbReference type="Rhea" id="RHEA:10596"/>
        <dbReference type="Rhea" id="RHEA-COMP:10136"/>
        <dbReference type="Rhea" id="RHEA-COMP:20101"/>
        <dbReference type="ChEBI" id="CHEBI:15378"/>
        <dbReference type="ChEBI" id="CHEBI:30616"/>
        <dbReference type="ChEBI" id="CHEBI:46858"/>
        <dbReference type="ChEBI" id="CHEBI:61978"/>
        <dbReference type="ChEBI" id="CHEBI:456216"/>
        <dbReference type="EC" id="2.7.12.2"/>
    </reaction>
</comment>
<dbReference type="Pfam" id="PF00069">
    <property type="entry name" value="Pkinase"/>
    <property type="match status" value="1"/>
</dbReference>
<sequence length="614" mass="66935">MAENDVATLLLQQKLLKEQARDKKKRMGPSLNIASSIQPVRQLTSNHTILQLAQRPTGSTEEGHGEKEKSQTDTGAQAQKGKLEKRVGNVVDFTSSTSSTATSSTATMSSSNKTRSRHRITDTGSLHILGDDRVLISVKDAVNVHPRDKEEDKAKKYVHLAEHKKNVNKRIEYKHLQIPEGMHGVLGQGTQGMVKKVIHKPTGTTFALKILSTESGINSRQLASELEHVLQNQKKKEHCKYLVTSYEAFFRSTKLCILMELMEYGSLADVLKMTTLVEPEAAVVSYHVLQGLMVLQAAEIIHRDIKPGNLLINDKGICKIADFGVSGITNSLNLANSSTGTQLYMSPERLDLKDYSYQADIWSFGLCLAQAVCGNELQWCMGDKPPQKFTGPGKPSFFDMAVAIANKNFRVHFDDTGPLSDNLKMFVADCMHHEWEHRPLAGKLVKYPFLDIEGIETATLQSTLLPRLDSLKTASPKSSQPHGLRGGYTSMQHPPTPTSTSSVATTPTSGTTSISSIDRASSELSQLGSGNQLTFTSFLNKPPAPRVSPNRGIGQPSHAHPSAEHSGEVHTTHGHASGAHLLLSRTSSSFSSISSCADDRIRGLAPDSDGEADD</sequence>